<keyword evidence="2" id="KW-0805">Transcription regulation</keyword>
<dbReference type="SUPFAM" id="SSF53850">
    <property type="entry name" value="Periplasmic binding protein-like II"/>
    <property type="match status" value="1"/>
</dbReference>
<evidence type="ECO:0000256" key="3">
    <source>
        <dbReference type="ARBA" id="ARBA00023125"/>
    </source>
</evidence>
<dbReference type="InterPro" id="IPR000847">
    <property type="entry name" value="LysR_HTH_N"/>
</dbReference>
<keyword evidence="3" id="KW-0238">DNA-binding</keyword>
<dbReference type="Gene3D" id="1.10.10.10">
    <property type="entry name" value="Winged helix-like DNA-binding domain superfamily/Winged helix DNA-binding domain"/>
    <property type="match status" value="1"/>
</dbReference>
<name>A0ABU3S7S4_9HYPH</name>
<evidence type="ECO:0000313" key="6">
    <source>
        <dbReference type="EMBL" id="MDU0340829.1"/>
    </source>
</evidence>
<keyword evidence="4" id="KW-0804">Transcription</keyword>
<dbReference type="PRINTS" id="PR00039">
    <property type="entry name" value="HTHLYSR"/>
</dbReference>
<gene>
    <name evidence="6" type="ORF">RKE40_13085</name>
</gene>
<evidence type="ECO:0000259" key="5">
    <source>
        <dbReference type="PROSITE" id="PS50931"/>
    </source>
</evidence>
<protein>
    <submittedName>
        <fullName evidence="6">LysR substrate-binding domain-containing protein</fullName>
    </submittedName>
</protein>
<keyword evidence="7" id="KW-1185">Reference proteome</keyword>
<dbReference type="Pfam" id="PF03466">
    <property type="entry name" value="LysR_substrate"/>
    <property type="match status" value="1"/>
</dbReference>
<dbReference type="RefSeq" id="WP_316018676.1">
    <property type="nucleotide sequence ID" value="NZ_JAWDID010000017.1"/>
</dbReference>
<evidence type="ECO:0000256" key="2">
    <source>
        <dbReference type="ARBA" id="ARBA00023015"/>
    </source>
</evidence>
<dbReference type="Proteomes" id="UP001254257">
    <property type="component" value="Unassembled WGS sequence"/>
</dbReference>
<evidence type="ECO:0000256" key="4">
    <source>
        <dbReference type="ARBA" id="ARBA00023163"/>
    </source>
</evidence>
<feature type="domain" description="HTH lysR-type" evidence="5">
    <location>
        <begin position="5"/>
        <end position="62"/>
    </location>
</feature>
<dbReference type="InterPro" id="IPR036388">
    <property type="entry name" value="WH-like_DNA-bd_sf"/>
</dbReference>
<sequence length="314" mass="34403">MRPPIDTDLLKTFVTIVETQSFTRTGDRLHRTQPAISMQIRRLEEALGKEVFDRTKRQIQLTREGEVLLHYARRILPLSDEAMSRIDQAGLSGIVRIGTSDDYANILLPEILRRFAEAHAGVQVDIVCDNGVAIERRLKDGLVDLALVACRGPVSEHELIRTEELVWIAASPSLARGRPLPLAVFPEGCVCRTTMAEALDATGRDWRIAFSSDNIGAIHAAVRSGMGISAVERSLVPAGVRILNRAEGLPLLAPVHLCLKLNRHSASPVLDALADEIRTGLAPTAFRYEPQAIIMPEATLPAWARAAPPRSRSG</sequence>
<dbReference type="Gene3D" id="3.40.190.10">
    <property type="entry name" value="Periplasmic binding protein-like II"/>
    <property type="match status" value="2"/>
</dbReference>
<dbReference type="PROSITE" id="PS50931">
    <property type="entry name" value="HTH_LYSR"/>
    <property type="match status" value="1"/>
</dbReference>
<reference evidence="6 7" key="1">
    <citation type="submission" date="2023-09" db="EMBL/GenBank/DDBJ databases">
        <title>Whole genome shotgun sequencing (WGS) of Bosea sp. ZW T0_25, isolated from stored onions (Allium cepa).</title>
        <authorList>
            <person name="Stoll D.A."/>
            <person name="Huch M."/>
        </authorList>
    </citation>
    <scope>NUCLEOTIDE SEQUENCE [LARGE SCALE GENOMIC DNA]</scope>
    <source>
        <strain evidence="6 7">ZW T0_25</strain>
    </source>
</reference>
<dbReference type="Pfam" id="PF00126">
    <property type="entry name" value="HTH_1"/>
    <property type="match status" value="1"/>
</dbReference>
<evidence type="ECO:0000256" key="1">
    <source>
        <dbReference type="ARBA" id="ARBA00009437"/>
    </source>
</evidence>
<dbReference type="PANTHER" id="PTHR30579">
    <property type="entry name" value="TRANSCRIPTIONAL REGULATOR"/>
    <property type="match status" value="1"/>
</dbReference>
<dbReference type="InterPro" id="IPR050176">
    <property type="entry name" value="LTTR"/>
</dbReference>
<dbReference type="InterPro" id="IPR036390">
    <property type="entry name" value="WH_DNA-bd_sf"/>
</dbReference>
<comment type="caution">
    <text evidence="6">The sequence shown here is derived from an EMBL/GenBank/DDBJ whole genome shotgun (WGS) entry which is preliminary data.</text>
</comment>
<accession>A0ABU3S7S4</accession>
<dbReference type="PANTHER" id="PTHR30579:SF7">
    <property type="entry name" value="HTH-TYPE TRANSCRIPTIONAL REGULATOR LRHA-RELATED"/>
    <property type="match status" value="1"/>
</dbReference>
<evidence type="ECO:0000313" key="7">
    <source>
        <dbReference type="Proteomes" id="UP001254257"/>
    </source>
</evidence>
<proteinExistence type="inferred from homology"/>
<organism evidence="6 7">
    <name type="scientific">Bosea rubneri</name>
    <dbReference type="NCBI Taxonomy" id="3075434"/>
    <lineage>
        <taxon>Bacteria</taxon>
        <taxon>Pseudomonadati</taxon>
        <taxon>Pseudomonadota</taxon>
        <taxon>Alphaproteobacteria</taxon>
        <taxon>Hyphomicrobiales</taxon>
        <taxon>Boseaceae</taxon>
        <taxon>Bosea</taxon>
    </lineage>
</organism>
<comment type="similarity">
    <text evidence="1">Belongs to the LysR transcriptional regulatory family.</text>
</comment>
<dbReference type="EMBL" id="JAWDID010000017">
    <property type="protein sequence ID" value="MDU0340829.1"/>
    <property type="molecule type" value="Genomic_DNA"/>
</dbReference>
<dbReference type="InterPro" id="IPR005119">
    <property type="entry name" value="LysR_subst-bd"/>
</dbReference>
<dbReference type="SUPFAM" id="SSF46785">
    <property type="entry name" value="Winged helix' DNA-binding domain"/>
    <property type="match status" value="1"/>
</dbReference>